<sequence>MRSPIRCFAISIALGAMSIVPRPCGYGHTPAEILGRTAGNLPAASNSNLDPMTMPTATTCVEETTSVSTAVKSPHCSTSSAIPMTTSGCLSDSGSLANARTHTSTDDLDYIQISISTSAMEHCVECKSASTRLYTKTVSKNSTTANCVEDSNGFNPKESLLV</sequence>
<dbReference type="GeneID" id="54547619"/>
<dbReference type="AlphaFoldDB" id="A0A6A6JMG6"/>
<proteinExistence type="predicted"/>
<accession>A0A6A6JMG6</accession>
<name>A0A6A6JMG6_WESOR</name>
<keyword evidence="1" id="KW-0732">Signal</keyword>
<dbReference type="RefSeq" id="XP_033654954.1">
    <property type="nucleotide sequence ID" value="XM_033794444.1"/>
</dbReference>
<dbReference type="Proteomes" id="UP000800097">
    <property type="component" value="Unassembled WGS sequence"/>
</dbReference>
<protein>
    <submittedName>
        <fullName evidence="2">Uncharacterized protein</fullName>
    </submittedName>
</protein>
<evidence type="ECO:0000313" key="3">
    <source>
        <dbReference type="Proteomes" id="UP000800097"/>
    </source>
</evidence>
<feature type="signal peptide" evidence="1">
    <location>
        <begin position="1"/>
        <end position="18"/>
    </location>
</feature>
<reference evidence="2" key="1">
    <citation type="journal article" date="2020" name="Stud. Mycol.">
        <title>101 Dothideomycetes genomes: a test case for predicting lifestyles and emergence of pathogens.</title>
        <authorList>
            <person name="Haridas S."/>
            <person name="Albert R."/>
            <person name="Binder M."/>
            <person name="Bloem J."/>
            <person name="Labutti K."/>
            <person name="Salamov A."/>
            <person name="Andreopoulos B."/>
            <person name="Baker S."/>
            <person name="Barry K."/>
            <person name="Bills G."/>
            <person name="Bluhm B."/>
            <person name="Cannon C."/>
            <person name="Castanera R."/>
            <person name="Culley D."/>
            <person name="Daum C."/>
            <person name="Ezra D."/>
            <person name="Gonzalez J."/>
            <person name="Henrissat B."/>
            <person name="Kuo A."/>
            <person name="Liang C."/>
            <person name="Lipzen A."/>
            <person name="Lutzoni F."/>
            <person name="Magnuson J."/>
            <person name="Mondo S."/>
            <person name="Nolan M."/>
            <person name="Ohm R."/>
            <person name="Pangilinan J."/>
            <person name="Park H.-J."/>
            <person name="Ramirez L."/>
            <person name="Alfaro M."/>
            <person name="Sun H."/>
            <person name="Tritt A."/>
            <person name="Yoshinaga Y."/>
            <person name="Zwiers L.-H."/>
            <person name="Turgeon B."/>
            <person name="Goodwin S."/>
            <person name="Spatafora J."/>
            <person name="Crous P."/>
            <person name="Grigoriev I."/>
        </authorList>
    </citation>
    <scope>NUCLEOTIDE SEQUENCE</scope>
    <source>
        <strain evidence="2">CBS 379.55</strain>
    </source>
</reference>
<evidence type="ECO:0000313" key="2">
    <source>
        <dbReference type="EMBL" id="KAF2277415.1"/>
    </source>
</evidence>
<feature type="chain" id="PRO_5025484907" evidence="1">
    <location>
        <begin position="19"/>
        <end position="162"/>
    </location>
</feature>
<evidence type="ECO:0000256" key="1">
    <source>
        <dbReference type="SAM" id="SignalP"/>
    </source>
</evidence>
<gene>
    <name evidence="2" type="ORF">EI97DRAFT_290596</name>
</gene>
<keyword evidence="3" id="KW-1185">Reference proteome</keyword>
<dbReference type="EMBL" id="ML986490">
    <property type="protein sequence ID" value="KAF2277415.1"/>
    <property type="molecule type" value="Genomic_DNA"/>
</dbReference>
<organism evidence="2 3">
    <name type="scientific">Westerdykella ornata</name>
    <dbReference type="NCBI Taxonomy" id="318751"/>
    <lineage>
        <taxon>Eukaryota</taxon>
        <taxon>Fungi</taxon>
        <taxon>Dikarya</taxon>
        <taxon>Ascomycota</taxon>
        <taxon>Pezizomycotina</taxon>
        <taxon>Dothideomycetes</taxon>
        <taxon>Pleosporomycetidae</taxon>
        <taxon>Pleosporales</taxon>
        <taxon>Sporormiaceae</taxon>
        <taxon>Westerdykella</taxon>
    </lineage>
</organism>